<dbReference type="SUPFAM" id="SSF50249">
    <property type="entry name" value="Nucleic acid-binding proteins"/>
    <property type="match status" value="1"/>
</dbReference>
<accession>A0ABS1SRJ2</accession>
<dbReference type="EMBL" id="QYAD01000004">
    <property type="protein sequence ID" value="MBL3690762.1"/>
    <property type="molecule type" value="Genomic_DNA"/>
</dbReference>
<dbReference type="CDD" id="cd04496">
    <property type="entry name" value="SSB_OBF"/>
    <property type="match status" value="1"/>
</dbReference>
<dbReference type="InterPro" id="IPR011344">
    <property type="entry name" value="ssDNA-bd"/>
</dbReference>
<dbReference type="InterPro" id="IPR012340">
    <property type="entry name" value="NA-bd_OB-fold"/>
</dbReference>
<dbReference type="PROSITE" id="PS50935">
    <property type="entry name" value="SSB"/>
    <property type="match status" value="1"/>
</dbReference>
<protein>
    <submittedName>
        <fullName evidence="4">Single-stranded DNA-binding protein</fullName>
    </submittedName>
</protein>
<organism evidence="4 5">
    <name type="scientific">Leucobacter chromiireducens subsp. chromiireducens</name>
    <dbReference type="NCBI Taxonomy" id="660067"/>
    <lineage>
        <taxon>Bacteria</taxon>
        <taxon>Bacillati</taxon>
        <taxon>Actinomycetota</taxon>
        <taxon>Actinomycetes</taxon>
        <taxon>Micrococcales</taxon>
        <taxon>Microbacteriaceae</taxon>
        <taxon>Leucobacter</taxon>
    </lineage>
</organism>
<dbReference type="GO" id="GO:0003677">
    <property type="term" value="F:DNA binding"/>
    <property type="evidence" value="ECO:0007669"/>
    <property type="project" value="UniProtKB-KW"/>
</dbReference>
<comment type="caution">
    <text evidence="4">The sequence shown here is derived from an EMBL/GenBank/DDBJ whole genome shotgun (WGS) entry which is preliminary data.</text>
</comment>
<evidence type="ECO:0000256" key="1">
    <source>
        <dbReference type="ARBA" id="ARBA00023125"/>
    </source>
</evidence>
<feature type="region of interest" description="Disordered" evidence="3">
    <location>
        <begin position="134"/>
        <end position="156"/>
    </location>
</feature>
<keyword evidence="1 2" id="KW-0238">DNA-binding</keyword>
<dbReference type="RefSeq" id="WP_202382920.1">
    <property type="nucleotide sequence ID" value="NZ_BAAAMA010000010.1"/>
</dbReference>
<evidence type="ECO:0000256" key="2">
    <source>
        <dbReference type="PROSITE-ProRule" id="PRU00252"/>
    </source>
</evidence>
<dbReference type="Proteomes" id="UP001646141">
    <property type="component" value="Unassembled WGS sequence"/>
</dbReference>
<dbReference type="Pfam" id="PF00436">
    <property type="entry name" value="SSB"/>
    <property type="match status" value="1"/>
</dbReference>
<name>A0ABS1SRJ2_9MICO</name>
<evidence type="ECO:0000313" key="4">
    <source>
        <dbReference type="EMBL" id="MBL3690762.1"/>
    </source>
</evidence>
<evidence type="ECO:0000313" key="5">
    <source>
        <dbReference type="Proteomes" id="UP001646141"/>
    </source>
</evidence>
<reference evidence="4 5" key="1">
    <citation type="submission" date="2018-09" db="EMBL/GenBank/DDBJ databases">
        <title>Comparative genomics of Leucobacter spp.</title>
        <authorList>
            <person name="Reis A.C."/>
            <person name="Kolvenbach B.A."/>
            <person name="Corvini P.F.X."/>
            <person name="Nunes O.C."/>
        </authorList>
    </citation>
    <scope>NUCLEOTIDE SEQUENCE [LARGE SCALE GENOMIC DNA]</scope>
    <source>
        <strain evidence="4 5">L-1</strain>
    </source>
</reference>
<proteinExistence type="predicted"/>
<gene>
    <name evidence="4" type="ORF">D3226_12495</name>
</gene>
<dbReference type="PANTHER" id="PTHR10302:SF27">
    <property type="entry name" value="SINGLE-STRANDED DNA-BINDING PROTEIN"/>
    <property type="match status" value="1"/>
</dbReference>
<dbReference type="Gene3D" id="2.40.50.140">
    <property type="entry name" value="Nucleic acid-binding proteins"/>
    <property type="match status" value="1"/>
</dbReference>
<dbReference type="InterPro" id="IPR000424">
    <property type="entry name" value="Primosome_PriB/ssb"/>
</dbReference>
<dbReference type="PANTHER" id="PTHR10302">
    <property type="entry name" value="SINGLE-STRANDED DNA-BINDING PROTEIN"/>
    <property type="match status" value="1"/>
</dbReference>
<sequence>MTTHISVVGTIGTPPRLIRTGADVSLCTFRLAHTARRYDRETNTWADGDTSWYTVHAFRGLGDHAAESLAKGDRVLVAGRLRMRAWQSEERSGITAEIEADAVGPDLRWGTTRFTPAAQLDAGLAVGAASIAPSAAETPAPGTAPERPAAADPAAA</sequence>
<evidence type="ECO:0000256" key="3">
    <source>
        <dbReference type="SAM" id="MobiDB-lite"/>
    </source>
</evidence>
<keyword evidence="5" id="KW-1185">Reference proteome</keyword>